<dbReference type="AlphaFoldDB" id="A0A1G7LIR4"/>
<feature type="transmembrane region" description="Helical" evidence="1">
    <location>
        <begin position="392"/>
        <end position="423"/>
    </location>
</feature>
<accession>A0A1G7LIR4</accession>
<feature type="transmembrane region" description="Helical" evidence="1">
    <location>
        <begin position="285"/>
        <end position="305"/>
    </location>
</feature>
<feature type="transmembrane region" description="Helical" evidence="1">
    <location>
        <begin position="435"/>
        <end position="457"/>
    </location>
</feature>
<feature type="transmembrane region" description="Helical" evidence="1">
    <location>
        <begin position="211"/>
        <end position="235"/>
    </location>
</feature>
<sequence length="497" mass="53336">MRRGVKRHLAFIPVLLLVIPIMENEKTSGSALPHRDAPKAPDSVRVSMQAWVFLLAALATLADRITGVHDFSLVSLAIISVTFILSWRRISRLTLIIAAVGLVTTIGFLATGGDIEAFKLAASRALFLPALLTAMVVLQSATKRSAPVMRVAAYVVDQPPGRRFGMLAFAGHLFGILLNIGGYRLLLGLAVDHCQRMTQDARVRLIQTRRIQGAIIAGFGATILWSPIGVAINLIVPLIDDFDWFDYAPYGVMATIGFIGLQFFLDRLGPRPKGRSYPVKAPGVWIDILRLLGLLVGIMAVSMLVDYVSDIPLQGSLLIAIPTAAILWRLSERPAKGAGVGSLMHTAFRSLTDPVNEICLILASGFLGLILIEVVPTQHLESLVATLALPTFAYAIFIVVVIFGLSMVAISPMITGTLLVGAFVEANVAMPAPMLILATLTGWSASMVISPVTATVAITSAELKQPASVVGLKWNGLFVLCFVALLFAIFAGWTLIL</sequence>
<feature type="transmembrane region" description="Helical" evidence="1">
    <location>
        <begin position="71"/>
        <end position="87"/>
    </location>
</feature>
<reference evidence="3" key="1">
    <citation type="submission" date="2016-10" db="EMBL/GenBank/DDBJ databases">
        <authorList>
            <person name="Varghese N."/>
            <person name="Submissions S."/>
        </authorList>
    </citation>
    <scope>NUCLEOTIDE SEQUENCE [LARGE SCALE GENOMIC DNA]</scope>
    <source>
        <strain evidence="3">DSM 10146</strain>
    </source>
</reference>
<feature type="transmembrane region" description="Helical" evidence="1">
    <location>
        <begin position="477"/>
        <end position="496"/>
    </location>
</feature>
<organism evidence="2 3">
    <name type="scientific">Salipiger thiooxidans</name>
    <dbReference type="NCBI Taxonomy" id="282683"/>
    <lineage>
        <taxon>Bacteria</taxon>
        <taxon>Pseudomonadati</taxon>
        <taxon>Pseudomonadota</taxon>
        <taxon>Alphaproteobacteria</taxon>
        <taxon>Rhodobacterales</taxon>
        <taxon>Roseobacteraceae</taxon>
        <taxon>Salipiger</taxon>
    </lineage>
</organism>
<feature type="transmembrane region" description="Helical" evidence="1">
    <location>
        <begin position="125"/>
        <end position="142"/>
    </location>
</feature>
<keyword evidence="1" id="KW-0472">Membrane</keyword>
<evidence type="ECO:0000256" key="1">
    <source>
        <dbReference type="SAM" id="Phobius"/>
    </source>
</evidence>
<gene>
    <name evidence="2" type="ORF">SAMN04488105_12426</name>
</gene>
<keyword evidence="1" id="KW-0812">Transmembrane</keyword>
<evidence type="ECO:0008006" key="4">
    <source>
        <dbReference type="Google" id="ProtNLM"/>
    </source>
</evidence>
<name>A0A1G7LIR4_9RHOB</name>
<keyword evidence="3" id="KW-1185">Reference proteome</keyword>
<dbReference type="EMBL" id="FNAV01000024">
    <property type="protein sequence ID" value="SDF49276.1"/>
    <property type="molecule type" value="Genomic_DNA"/>
</dbReference>
<protein>
    <recommendedName>
        <fullName evidence="4">Di-and tricarboxylate transporter</fullName>
    </recommendedName>
</protein>
<evidence type="ECO:0000313" key="3">
    <source>
        <dbReference type="Proteomes" id="UP000198994"/>
    </source>
</evidence>
<feature type="transmembrane region" description="Helical" evidence="1">
    <location>
        <begin position="93"/>
        <end position="113"/>
    </location>
</feature>
<feature type="transmembrane region" description="Helical" evidence="1">
    <location>
        <begin position="247"/>
        <end position="265"/>
    </location>
</feature>
<dbReference type="Proteomes" id="UP000198994">
    <property type="component" value="Unassembled WGS sequence"/>
</dbReference>
<feature type="transmembrane region" description="Helical" evidence="1">
    <location>
        <begin position="351"/>
        <end position="372"/>
    </location>
</feature>
<dbReference type="STRING" id="282683.SAMN04488105_12426"/>
<proteinExistence type="predicted"/>
<keyword evidence="1" id="KW-1133">Transmembrane helix</keyword>
<evidence type="ECO:0000313" key="2">
    <source>
        <dbReference type="EMBL" id="SDF49276.1"/>
    </source>
</evidence>
<feature type="transmembrane region" description="Helical" evidence="1">
    <location>
        <begin position="164"/>
        <end position="190"/>
    </location>
</feature>